<dbReference type="InParanoid" id="A0A074Z7I4"/>
<gene>
    <name evidence="1" type="ORF">AUEXF2481DRAFT_262278</name>
</gene>
<reference evidence="1 2" key="1">
    <citation type="journal article" date="2014" name="BMC Genomics">
        <title>Genome sequencing of four Aureobasidium pullulans varieties: biotechnological potential, stress tolerance, and description of new species.</title>
        <authorList>
            <person name="Gostin Ar C."/>
            <person name="Ohm R.A."/>
            <person name="Kogej T."/>
            <person name="Sonjak S."/>
            <person name="Turk M."/>
            <person name="Zajc J."/>
            <person name="Zalar P."/>
            <person name="Grube M."/>
            <person name="Sun H."/>
            <person name="Han J."/>
            <person name="Sharma A."/>
            <person name="Chiniquy J."/>
            <person name="Ngan C.Y."/>
            <person name="Lipzen A."/>
            <person name="Barry K."/>
            <person name="Grigoriev I.V."/>
            <person name="Gunde-Cimerman N."/>
        </authorList>
    </citation>
    <scope>NUCLEOTIDE SEQUENCE [LARGE SCALE GENOMIC DNA]</scope>
    <source>
        <strain evidence="1 2">EXF-2481</strain>
    </source>
</reference>
<protein>
    <submittedName>
        <fullName evidence="1">Uncharacterized protein</fullName>
    </submittedName>
</protein>
<dbReference type="GeneID" id="25363198"/>
<dbReference type="EMBL" id="KL584761">
    <property type="protein sequence ID" value="KEQ94851.1"/>
    <property type="molecule type" value="Genomic_DNA"/>
</dbReference>
<dbReference type="AlphaFoldDB" id="A0A074Z7I4"/>
<evidence type="ECO:0000313" key="1">
    <source>
        <dbReference type="EMBL" id="KEQ94851.1"/>
    </source>
</evidence>
<accession>A0A074Z7I4</accession>
<proteinExistence type="predicted"/>
<dbReference type="HOGENOM" id="CLU_1008273_0_0_1"/>
<dbReference type="STRING" id="1043005.A0A074Z7I4"/>
<evidence type="ECO:0000313" key="2">
    <source>
        <dbReference type="Proteomes" id="UP000030641"/>
    </source>
</evidence>
<keyword evidence="2" id="KW-1185">Reference proteome</keyword>
<organism evidence="1 2">
    <name type="scientific">Aureobasidium subglaciale (strain EXF-2481)</name>
    <name type="common">Aureobasidium pullulans var. subglaciale</name>
    <dbReference type="NCBI Taxonomy" id="1043005"/>
    <lineage>
        <taxon>Eukaryota</taxon>
        <taxon>Fungi</taxon>
        <taxon>Dikarya</taxon>
        <taxon>Ascomycota</taxon>
        <taxon>Pezizomycotina</taxon>
        <taxon>Dothideomycetes</taxon>
        <taxon>Dothideomycetidae</taxon>
        <taxon>Dothideales</taxon>
        <taxon>Saccotheciaceae</taxon>
        <taxon>Aureobasidium</taxon>
    </lineage>
</organism>
<dbReference type="RefSeq" id="XP_013343360.1">
    <property type="nucleotide sequence ID" value="XM_013487906.1"/>
</dbReference>
<name>A0A074Z7I4_AURSE</name>
<dbReference type="OrthoDB" id="5985073at2759"/>
<sequence length="276" mass="30899">MGATDPLYSSRKSALFVRPHTRPSNIQRSPLCDSPRTWFSIKYLVHASCLEPPLASYAPIPDTWMTIIEASTFRELLITSAERLDQLRDTVTHTRREAIRQIDSTVLLPGYRADEYRPVESAEDRQRDDAVLTELLRSLTQALRCWHVDSAGDGKCGSRAGGIRSVVRAYSNSDIGNMEDPFENQKQIESGGGDDIGASMFQSSHLHLDGELPEVAVVSRLEVHGRNYLINGDLRCDPGPIFGEAAARLIRCLPRSRRAFLQLSDEESRDMALRET</sequence>
<dbReference type="Proteomes" id="UP000030641">
    <property type="component" value="Unassembled WGS sequence"/>
</dbReference>